<protein>
    <submittedName>
        <fullName evidence="2">Uncharacterized protein</fullName>
    </submittedName>
</protein>
<proteinExistence type="predicted"/>
<dbReference type="EMBL" id="SNRW01014311">
    <property type="protein sequence ID" value="KAA6371608.1"/>
    <property type="molecule type" value="Genomic_DNA"/>
</dbReference>
<feature type="compositionally biased region" description="Polar residues" evidence="1">
    <location>
        <begin position="80"/>
        <end position="109"/>
    </location>
</feature>
<evidence type="ECO:0000313" key="2">
    <source>
        <dbReference type="EMBL" id="KAA6371608.1"/>
    </source>
</evidence>
<evidence type="ECO:0000313" key="3">
    <source>
        <dbReference type="Proteomes" id="UP000324800"/>
    </source>
</evidence>
<gene>
    <name evidence="2" type="ORF">EZS28_032863</name>
</gene>
<name>A0A5J4UMG2_9EUKA</name>
<evidence type="ECO:0000256" key="1">
    <source>
        <dbReference type="SAM" id="MobiDB-lite"/>
    </source>
</evidence>
<comment type="caution">
    <text evidence="2">The sequence shown here is derived from an EMBL/GenBank/DDBJ whole genome shotgun (WGS) entry which is preliminary data.</text>
</comment>
<feature type="region of interest" description="Disordered" evidence="1">
    <location>
        <begin position="75"/>
        <end position="124"/>
    </location>
</feature>
<accession>A0A5J4UMG2</accession>
<feature type="non-terminal residue" evidence="2">
    <location>
        <position position="1"/>
    </location>
</feature>
<reference evidence="2 3" key="1">
    <citation type="submission" date="2019-03" db="EMBL/GenBank/DDBJ databases">
        <title>Single cell metagenomics reveals metabolic interactions within the superorganism composed of flagellate Streblomastix strix and complex community of Bacteroidetes bacteria on its surface.</title>
        <authorList>
            <person name="Treitli S.C."/>
            <person name="Kolisko M."/>
            <person name="Husnik F."/>
            <person name="Keeling P."/>
            <person name="Hampl V."/>
        </authorList>
    </citation>
    <scope>NUCLEOTIDE SEQUENCE [LARGE SCALE GENOMIC DNA]</scope>
    <source>
        <strain evidence="2">ST1C</strain>
    </source>
</reference>
<organism evidence="2 3">
    <name type="scientific">Streblomastix strix</name>
    <dbReference type="NCBI Taxonomy" id="222440"/>
    <lineage>
        <taxon>Eukaryota</taxon>
        <taxon>Metamonada</taxon>
        <taxon>Preaxostyla</taxon>
        <taxon>Oxymonadida</taxon>
        <taxon>Streblomastigidae</taxon>
        <taxon>Streblomastix</taxon>
    </lineage>
</organism>
<dbReference type="AlphaFoldDB" id="A0A5J4UMG2"/>
<dbReference type="Proteomes" id="UP000324800">
    <property type="component" value="Unassembled WGS sequence"/>
</dbReference>
<sequence>CVDGDGHLAWTNDSNQHGRMMKMIDFCFDGDSHLAWTNDVIFIRKIIASKSFIHYLSNPNTVYWIYNGPDPRKQCKFAGKSQSPGPSDSQGNLLNQRNTSESTQNNTVGSRKKEQKVNPQLSPDDAWLKSFTVQNGNPDVEEFKDHCIELRNEVISHYYGKPMGKLDATGERASEEVRKELRGQSKDVQSIVGETKQVPILAGSDDLALEREDQLQAIRIQRMAKAGT</sequence>